<evidence type="ECO:0000256" key="6">
    <source>
        <dbReference type="ARBA" id="ARBA00023163"/>
    </source>
</evidence>
<evidence type="ECO:0000256" key="10">
    <source>
        <dbReference type="SAM" id="MobiDB-lite"/>
    </source>
</evidence>
<feature type="region of interest" description="Disordered" evidence="10">
    <location>
        <begin position="162"/>
        <end position="188"/>
    </location>
</feature>
<keyword evidence="3 9" id="KW-0862">Zinc</keyword>
<dbReference type="OMA" id="FPHAMDH"/>
<dbReference type="InterPro" id="IPR045174">
    <property type="entry name" value="Dof"/>
</dbReference>
<keyword evidence="7 8" id="KW-0539">Nucleus</keyword>
<evidence type="ECO:0000256" key="7">
    <source>
        <dbReference type="ARBA" id="ARBA00023242"/>
    </source>
</evidence>
<comment type="function">
    <text evidence="9">Transcription factor that binds specifically to a 5'-AA[AG]G-3' consensus core sequence.</text>
</comment>
<evidence type="ECO:0000256" key="5">
    <source>
        <dbReference type="ARBA" id="ARBA00023125"/>
    </source>
</evidence>
<evidence type="ECO:0000256" key="1">
    <source>
        <dbReference type="ARBA" id="ARBA00022723"/>
    </source>
</evidence>
<keyword evidence="1 9" id="KW-0479">Metal-binding</keyword>
<evidence type="ECO:0000313" key="12">
    <source>
        <dbReference type="EnsemblPlants" id="EMT12240"/>
    </source>
</evidence>
<keyword evidence="6 9" id="KW-0804">Transcription</keyword>
<dbReference type="PROSITE" id="PS50884">
    <property type="entry name" value="ZF_DOF_2"/>
    <property type="match status" value="1"/>
</dbReference>
<dbReference type="AlphaFoldDB" id="M8BEW5"/>
<evidence type="ECO:0000256" key="9">
    <source>
        <dbReference type="RuleBase" id="RU369094"/>
    </source>
</evidence>
<feature type="compositionally biased region" description="Low complexity" evidence="10">
    <location>
        <begin position="165"/>
        <end position="188"/>
    </location>
</feature>
<dbReference type="PANTHER" id="PTHR31992">
    <property type="entry name" value="DOF ZINC FINGER PROTEIN DOF1.4-RELATED"/>
    <property type="match status" value="1"/>
</dbReference>
<dbReference type="InterPro" id="IPR003851">
    <property type="entry name" value="Znf_Dof"/>
</dbReference>
<dbReference type="GO" id="GO:0003700">
    <property type="term" value="F:DNA-binding transcription factor activity"/>
    <property type="evidence" value="ECO:0007669"/>
    <property type="project" value="UniProtKB-UniRule"/>
</dbReference>
<keyword evidence="2 8" id="KW-0863">Zinc-finger</keyword>
<reference evidence="12" key="1">
    <citation type="submission" date="2015-06" db="UniProtKB">
        <authorList>
            <consortium name="EnsemblPlants"/>
        </authorList>
    </citation>
    <scope>IDENTIFICATION</scope>
</reference>
<dbReference type="GO" id="GO:0008270">
    <property type="term" value="F:zinc ion binding"/>
    <property type="evidence" value="ECO:0007669"/>
    <property type="project" value="UniProtKB-KW"/>
</dbReference>
<dbReference type="EnsemblPlants" id="EMT12240">
    <property type="protein sequence ID" value="EMT12240"/>
    <property type="gene ID" value="F775_16444"/>
</dbReference>
<name>M8BEW5_AEGTA</name>
<feature type="domain" description="Dof-type" evidence="11">
    <location>
        <begin position="103"/>
        <end position="157"/>
    </location>
</feature>
<evidence type="ECO:0000256" key="4">
    <source>
        <dbReference type="ARBA" id="ARBA00023015"/>
    </source>
</evidence>
<dbReference type="PANTHER" id="PTHR31992:SF193">
    <property type="entry name" value="DOF ZINC FINGER PROTEIN DOF3.6"/>
    <property type="match status" value="1"/>
</dbReference>
<comment type="subcellular location">
    <subcellularLocation>
        <location evidence="8 9">Nucleus</location>
    </subcellularLocation>
</comment>
<organism evidence="12">
    <name type="scientific">Aegilops tauschii</name>
    <name type="common">Tausch's goatgrass</name>
    <name type="synonym">Aegilops squarrosa</name>
    <dbReference type="NCBI Taxonomy" id="37682"/>
    <lineage>
        <taxon>Eukaryota</taxon>
        <taxon>Viridiplantae</taxon>
        <taxon>Streptophyta</taxon>
        <taxon>Embryophyta</taxon>
        <taxon>Tracheophyta</taxon>
        <taxon>Spermatophyta</taxon>
        <taxon>Magnoliopsida</taxon>
        <taxon>Liliopsida</taxon>
        <taxon>Poales</taxon>
        <taxon>Poaceae</taxon>
        <taxon>BOP clade</taxon>
        <taxon>Pooideae</taxon>
        <taxon>Triticodae</taxon>
        <taxon>Triticeae</taxon>
        <taxon>Triticinae</taxon>
        <taxon>Aegilops</taxon>
    </lineage>
</organism>
<sequence>MIFPPTFLDSSNCWNTNHNQPQLQEIGNNTHITTIPSPAGHDDGGGDNSNEGGLMATAGAGAGRGDHGGVGAEYGHGGSRNSKPMSMSDRARLARVPPPVPGLNCPRCDSINTKFCYFNNYSFTQPRHFCRACRRYWTRGGALRNVPVGSVYRRHAKCRDKRKTTSAASEAAATGTSSTTSMTSSSTSCAIGTGTAAPGLQSSMFRRGFADSFDPASLGLSFPAGLLFADSGAYAADGCVQQHHDQAHGNRMEQWAAAQIDSFPFMHAMDNQMSGPPTEAMPITMAAMRGMFHFHLGPRSGGGGNGDDGNGASLP</sequence>
<evidence type="ECO:0000259" key="11">
    <source>
        <dbReference type="PROSITE" id="PS50884"/>
    </source>
</evidence>
<protein>
    <recommendedName>
        <fullName evidence="9">Dof zinc finger protein</fullName>
    </recommendedName>
</protein>
<keyword evidence="4 9" id="KW-0805">Transcription regulation</keyword>
<keyword evidence="5 8" id="KW-0238">DNA-binding</keyword>
<proteinExistence type="predicted"/>
<dbReference type="GO" id="GO:0003677">
    <property type="term" value="F:DNA binding"/>
    <property type="evidence" value="ECO:0007669"/>
    <property type="project" value="UniProtKB-UniRule"/>
</dbReference>
<evidence type="ECO:0000256" key="2">
    <source>
        <dbReference type="ARBA" id="ARBA00022771"/>
    </source>
</evidence>
<dbReference type="GO" id="GO:0005634">
    <property type="term" value="C:nucleus"/>
    <property type="evidence" value="ECO:0007669"/>
    <property type="project" value="UniProtKB-SubCell"/>
</dbReference>
<dbReference type="Pfam" id="PF02701">
    <property type="entry name" value="Zn_ribbon_Dof"/>
    <property type="match status" value="1"/>
</dbReference>
<evidence type="ECO:0000256" key="3">
    <source>
        <dbReference type="ARBA" id="ARBA00022833"/>
    </source>
</evidence>
<evidence type="ECO:0000256" key="8">
    <source>
        <dbReference type="PROSITE-ProRule" id="PRU00071"/>
    </source>
</evidence>
<dbReference type="PROSITE" id="PS01361">
    <property type="entry name" value="ZF_DOF_1"/>
    <property type="match status" value="1"/>
</dbReference>
<accession>M8BEW5</accession>